<proteinExistence type="predicted"/>
<sequence>MDLHEFVVDDFENNVKDVGGFGGDVDLEFDDAVEGDEDLGLDNEVKVDEDGLKNIEEDELDVEDVDGDGIDDEGFLSGFVTISVYNVLYFFLSSSSLKILYP</sequence>
<evidence type="ECO:0000313" key="2">
    <source>
        <dbReference type="WBParaSite" id="RSKR_0000663800.1"/>
    </source>
</evidence>
<accession>A0AC35U141</accession>
<name>A0AC35U141_9BILA</name>
<dbReference type="Proteomes" id="UP000095286">
    <property type="component" value="Unplaced"/>
</dbReference>
<dbReference type="WBParaSite" id="RSKR_0000663800.1">
    <property type="protein sequence ID" value="RSKR_0000663800.1"/>
    <property type="gene ID" value="RSKR_0000663800"/>
</dbReference>
<evidence type="ECO:0000313" key="1">
    <source>
        <dbReference type="Proteomes" id="UP000095286"/>
    </source>
</evidence>
<protein>
    <submittedName>
        <fullName evidence="2">Uncharacterized protein</fullName>
    </submittedName>
</protein>
<reference evidence="2" key="1">
    <citation type="submission" date="2016-11" db="UniProtKB">
        <authorList>
            <consortium name="WormBaseParasite"/>
        </authorList>
    </citation>
    <scope>IDENTIFICATION</scope>
    <source>
        <strain evidence="2">KR3021</strain>
    </source>
</reference>
<organism evidence="1 2">
    <name type="scientific">Rhabditophanes sp. KR3021</name>
    <dbReference type="NCBI Taxonomy" id="114890"/>
    <lineage>
        <taxon>Eukaryota</taxon>
        <taxon>Metazoa</taxon>
        <taxon>Ecdysozoa</taxon>
        <taxon>Nematoda</taxon>
        <taxon>Chromadorea</taxon>
        <taxon>Rhabditida</taxon>
        <taxon>Tylenchina</taxon>
        <taxon>Panagrolaimomorpha</taxon>
        <taxon>Strongyloidoidea</taxon>
        <taxon>Alloionematidae</taxon>
        <taxon>Rhabditophanes</taxon>
    </lineage>
</organism>